<proteinExistence type="predicted"/>
<accession>A0A916YBG6</accession>
<evidence type="ECO:0000313" key="2">
    <source>
        <dbReference type="Proteomes" id="UP000613160"/>
    </source>
</evidence>
<comment type="caution">
    <text evidence="1">The sequence shown here is derived from an EMBL/GenBank/DDBJ whole genome shotgun (WGS) entry which is preliminary data.</text>
</comment>
<organism evidence="1 2">
    <name type="scientific">Aureimonas glaciei</name>
    <dbReference type="NCBI Taxonomy" id="1776957"/>
    <lineage>
        <taxon>Bacteria</taxon>
        <taxon>Pseudomonadati</taxon>
        <taxon>Pseudomonadota</taxon>
        <taxon>Alphaproteobacteria</taxon>
        <taxon>Hyphomicrobiales</taxon>
        <taxon>Aurantimonadaceae</taxon>
        <taxon>Aureimonas</taxon>
    </lineage>
</organism>
<dbReference type="AlphaFoldDB" id="A0A916YBG6"/>
<name>A0A916YBG6_9HYPH</name>
<sequence>MIAFSVSNLLCNRTRITMGVRVSDQEWKRTLNEMIRENQDELNEILLSFGVPLLDEHDKPIGSKKGRRVRMNCLSLLWRRWLGFPAPRRRLHLRAR</sequence>
<gene>
    <name evidence="1" type="ORF">GCM10011335_45820</name>
</gene>
<dbReference type="RefSeq" id="WP_373289654.1">
    <property type="nucleotide sequence ID" value="NZ_BMJJ01000014.1"/>
</dbReference>
<keyword evidence="2" id="KW-1185">Reference proteome</keyword>
<protein>
    <submittedName>
        <fullName evidence="1">Uncharacterized protein</fullName>
    </submittedName>
</protein>
<dbReference type="Proteomes" id="UP000613160">
    <property type="component" value="Unassembled WGS sequence"/>
</dbReference>
<dbReference type="EMBL" id="BMJJ01000014">
    <property type="protein sequence ID" value="GGD37967.1"/>
    <property type="molecule type" value="Genomic_DNA"/>
</dbReference>
<reference evidence="1" key="2">
    <citation type="submission" date="2020-09" db="EMBL/GenBank/DDBJ databases">
        <authorList>
            <person name="Sun Q."/>
            <person name="Zhou Y."/>
        </authorList>
    </citation>
    <scope>NUCLEOTIDE SEQUENCE</scope>
    <source>
        <strain evidence="1">CGMCC 1.15493</strain>
    </source>
</reference>
<reference evidence="1" key="1">
    <citation type="journal article" date="2014" name="Int. J. Syst. Evol. Microbiol.">
        <title>Complete genome sequence of Corynebacterium casei LMG S-19264T (=DSM 44701T), isolated from a smear-ripened cheese.</title>
        <authorList>
            <consortium name="US DOE Joint Genome Institute (JGI-PGF)"/>
            <person name="Walter F."/>
            <person name="Albersmeier A."/>
            <person name="Kalinowski J."/>
            <person name="Ruckert C."/>
        </authorList>
    </citation>
    <scope>NUCLEOTIDE SEQUENCE</scope>
    <source>
        <strain evidence="1">CGMCC 1.15493</strain>
    </source>
</reference>
<evidence type="ECO:0000313" key="1">
    <source>
        <dbReference type="EMBL" id="GGD37967.1"/>
    </source>
</evidence>